<name>A0ABD2Q7Z1_9PLAT</name>
<dbReference type="Proteomes" id="UP001626550">
    <property type="component" value="Unassembled WGS sequence"/>
</dbReference>
<dbReference type="PANTHER" id="PTHR32083:SF34">
    <property type="entry name" value="COILED-COIL DOMAIN-CONTAINING PROTEIN 146"/>
    <property type="match status" value="1"/>
</dbReference>
<reference evidence="3 4" key="1">
    <citation type="submission" date="2024-11" db="EMBL/GenBank/DDBJ databases">
        <title>Adaptive evolution of stress response genes in parasites aligns with host niche diversity.</title>
        <authorList>
            <person name="Hahn C."/>
            <person name="Resl P."/>
        </authorList>
    </citation>
    <scope>NUCLEOTIDE SEQUENCE [LARGE SCALE GENOMIC DNA]</scope>
    <source>
        <strain evidence="3">EGGRZ-B1_66</strain>
        <tissue evidence="3">Body</tissue>
    </source>
</reference>
<protein>
    <submittedName>
        <fullName evidence="3">Uncharacterized protein</fullName>
    </submittedName>
</protein>
<feature type="coiled-coil region" evidence="2">
    <location>
        <begin position="144"/>
        <end position="178"/>
    </location>
</feature>
<accession>A0ABD2Q7Z1</accession>
<evidence type="ECO:0000256" key="1">
    <source>
        <dbReference type="ARBA" id="ARBA00023054"/>
    </source>
</evidence>
<dbReference type="AlphaFoldDB" id="A0ABD2Q7Z1"/>
<dbReference type="EMBL" id="JBJKFK010000688">
    <property type="protein sequence ID" value="KAL3315684.1"/>
    <property type="molecule type" value="Genomic_DNA"/>
</dbReference>
<evidence type="ECO:0000313" key="3">
    <source>
        <dbReference type="EMBL" id="KAL3315684.1"/>
    </source>
</evidence>
<keyword evidence="4" id="KW-1185">Reference proteome</keyword>
<dbReference type="PANTHER" id="PTHR32083">
    <property type="entry name" value="CILIA AND FLAGELLA-ASSOCIATED PROTEIN 58-RELATED"/>
    <property type="match status" value="1"/>
</dbReference>
<evidence type="ECO:0000313" key="4">
    <source>
        <dbReference type="Proteomes" id="UP001626550"/>
    </source>
</evidence>
<keyword evidence="1 2" id="KW-0175">Coiled coil</keyword>
<feature type="coiled-coil region" evidence="2">
    <location>
        <begin position="207"/>
        <end position="234"/>
    </location>
</feature>
<organism evidence="3 4">
    <name type="scientific">Cichlidogyrus casuarinus</name>
    <dbReference type="NCBI Taxonomy" id="1844966"/>
    <lineage>
        <taxon>Eukaryota</taxon>
        <taxon>Metazoa</taxon>
        <taxon>Spiralia</taxon>
        <taxon>Lophotrochozoa</taxon>
        <taxon>Platyhelminthes</taxon>
        <taxon>Monogenea</taxon>
        <taxon>Monopisthocotylea</taxon>
        <taxon>Dactylogyridea</taxon>
        <taxon>Ancyrocephalidae</taxon>
        <taxon>Cichlidogyrus</taxon>
    </lineage>
</organism>
<comment type="caution">
    <text evidence="3">The sequence shown here is derived from an EMBL/GenBank/DDBJ whole genome shotgun (WGS) entry which is preliminary data.</text>
</comment>
<sequence length="349" mass="40987">MAKNGVELKADRVKVEITRENSILNRTKKERDKSTRTSKKMQQKLEAINDALRYSETNHIMLKKEHTALLQKDDKFYIKERQKLLKEVANLTRSVAYQQEMTAFEHSKLIKCMQDEERLLYIISDLRVEIVELSRLSTIKAEEREQKARDCIQAENRYEKMLEEINVKEVAIRDQQKRHSDTLNHLANYSRLYEMIKADRNKCLNSIQLAHQTRAELDEKLRVHENELEILKSILAQRSDSLSKMMKKHVLAIAAKDKVKNDYSKAVAMEAEIREKKEQLHNQMTHFNQLVLRSEETSASLKKQIDKVVQLRNDRAVQLIERNEEICIIKVMNNKSPSIFILSNLNICS</sequence>
<gene>
    <name evidence="3" type="ORF">Ciccas_005681</name>
</gene>
<proteinExistence type="predicted"/>
<evidence type="ECO:0000256" key="2">
    <source>
        <dbReference type="SAM" id="Coils"/>
    </source>
</evidence>